<name>A0A9Q3H1N4_9BASI</name>
<dbReference type="Gene3D" id="3.10.10.10">
    <property type="entry name" value="HIV Type 1 Reverse Transcriptase, subunit A, domain 1"/>
    <property type="match status" value="1"/>
</dbReference>
<evidence type="ECO:0000313" key="2">
    <source>
        <dbReference type="Proteomes" id="UP000765509"/>
    </source>
</evidence>
<comment type="caution">
    <text evidence="1">The sequence shown here is derived from an EMBL/GenBank/DDBJ whole genome shotgun (WGS) entry which is preliminary data.</text>
</comment>
<dbReference type="InterPro" id="IPR043502">
    <property type="entry name" value="DNA/RNA_pol_sf"/>
</dbReference>
<dbReference type="Proteomes" id="UP000765509">
    <property type="component" value="Unassembled WGS sequence"/>
</dbReference>
<accession>A0A9Q3H1N4</accession>
<dbReference type="SUPFAM" id="SSF56672">
    <property type="entry name" value="DNA/RNA polymerases"/>
    <property type="match status" value="1"/>
</dbReference>
<gene>
    <name evidence="1" type="ORF">O181_028273</name>
</gene>
<proteinExistence type="predicted"/>
<dbReference type="EMBL" id="AVOT02009657">
    <property type="protein sequence ID" value="MBW0488558.1"/>
    <property type="molecule type" value="Genomic_DNA"/>
</dbReference>
<dbReference type="AlphaFoldDB" id="A0A9Q3H1N4"/>
<keyword evidence="2" id="KW-1185">Reference proteome</keyword>
<reference evidence="1" key="1">
    <citation type="submission" date="2021-03" db="EMBL/GenBank/DDBJ databases">
        <title>Draft genome sequence of rust myrtle Austropuccinia psidii MF-1, a brazilian biotype.</title>
        <authorList>
            <person name="Quecine M.C."/>
            <person name="Pachon D.M.R."/>
            <person name="Bonatelli M.L."/>
            <person name="Correr F.H."/>
            <person name="Franceschini L.M."/>
            <person name="Leite T.F."/>
            <person name="Margarido G.R.A."/>
            <person name="Almeida C.A."/>
            <person name="Ferrarezi J.A."/>
            <person name="Labate C.A."/>
        </authorList>
    </citation>
    <scope>NUCLEOTIDE SEQUENCE</scope>
    <source>
        <strain evidence="1">MF-1</strain>
    </source>
</reference>
<organism evidence="1 2">
    <name type="scientific">Austropuccinia psidii MF-1</name>
    <dbReference type="NCBI Taxonomy" id="1389203"/>
    <lineage>
        <taxon>Eukaryota</taxon>
        <taxon>Fungi</taxon>
        <taxon>Dikarya</taxon>
        <taxon>Basidiomycota</taxon>
        <taxon>Pucciniomycotina</taxon>
        <taxon>Pucciniomycetes</taxon>
        <taxon>Pucciniales</taxon>
        <taxon>Sphaerophragmiaceae</taxon>
        <taxon>Austropuccinia</taxon>
    </lineage>
</organism>
<protein>
    <submittedName>
        <fullName evidence="1">Uncharacterized protein</fullName>
    </submittedName>
</protein>
<dbReference type="OrthoDB" id="775972at2759"/>
<evidence type="ECO:0000313" key="1">
    <source>
        <dbReference type="EMBL" id="MBW0488558.1"/>
    </source>
</evidence>
<sequence>MQFKLSLISKRPYPPLFGRSSYPAGPKSRGALEIHIKELLDLCVIRKAGHNGEVKITTPVIVAWHNGKSRMVGDFRALNTYTVPDRYQIPKNLNFPYPNIPSSVYKHNRCP</sequence>